<dbReference type="PANTHER" id="PTHR43429:SF2">
    <property type="entry name" value="PYRIDINE NUCLEOTIDE-DISULFIDE OXIDOREDUCTASE DOMAIN-CONTAINING PROTEIN 1"/>
    <property type="match status" value="1"/>
</dbReference>
<dbReference type="InterPro" id="IPR036291">
    <property type="entry name" value="NAD(P)-bd_dom_sf"/>
</dbReference>
<dbReference type="AlphaFoldDB" id="A0A9J6C737"/>
<evidence type="ECO:0000256" key="1">
    <source>
        <dbReference type="ARBA" id="ARBA00001974"/>
    </source>
</evidence>
<dbReference type="SUPFAM" id="SSF46911">
    <property type="entry name" value="Ribosomal protein S18"/>
    <property type="match status" value="1"/>
</dbReference>
<feature type="domain" description="FAD/NAD(P)-binding" evidence="8">
    <location>
        <begin position="197"/>
        <end position="401"/>
    </location>
</feature>
<evidence type="ECO:0000256" key="5">
    <source>
        <dbReference type="ARBA" id="ARBA00022827"/>
    </source>
</evidence>
<comment type="cofactor">
    <cofactor evidence="1">
        <name>FAD</name>
        <dbReference type="ChEBI" id="CHEBI:57692"/>
    </cofactor>
</comment>
<evidence type="ECO:0000259" key="8">
    <source>
        <dbReference type="Pfam" id="PF07992"/>
    </source>
</evidence>
<dbReference type="InterPro" id="IPR023753">
    <property type="entry name" value="FAD/NAD-binding_dom"/>
</dbReference>
<proteinExistence type="inferred from homology"/>
<dbReference type="PRINTS" id="PR00368">
    <property type="entry name" value="FADPNR"/>
</dbReference>
<dbReference type="GO" id="GO:1990904">
    <property type="term" value="C:ribonucleoprotein complex"/>
    <property type="evidence" value="ECO:0007669"/>
    <property type="project" value="UniProtKB-KW"/>
</dbReference>
<dbReference type="Gene3D" id="3.50.50.60">
    <property type="entry name" value="FAD/NAD(P)-binding domain"/>
    <property type="match status" value="2"/>
</dbReference>
<evidence type="ECO:0000256" key="2">
    <source>
        <dbReference type="ARBA" id="ARBA00008147"/>
    </source>
</evidence>
<dbReference type="GO" id="GO:0006412">
    <property type="term" value="P:translation"/>
    <property type="evidence" value="ECO:0007669"/>
    <property type="project" value="InterPro"/>
</dbReference>
<evidence type="ECO:0000256" key="7">
    <source>
        <dbReference type="ARBA" id="ARBA00023274"/>
    </source>
</evidence>
<dbReference type="PANTHER" id="PTHR43429">
    <property type="entry name" value="PYRIDINE NUCLEOTIDE-DISULFIDE OXIDOREDUCTASE DOMAIN-CONTAINING"/>
    <property type="match status" value="1"/>
</dbReference>
<dbReference type="SUPFAM" id="SSF51735">
    <property type="entry name" value="NAD(P)-binding Rossmann-fold domains"/>
    <property type="match status" value="1"/>
</dbReference>
<evidence type="ECO:0000256" key="4">
    <source>
        <dbReference type="ARBA" id="ARBA00022630"/>
    </source>
</evidence>
<evidence type="ECO:0000313" key="10">
    <source>
        <dbReference type="Proteomes" id="UP001107558"/>
    </source>
</evidence>
<dbReference type="InterPro" id="IPR050260">
    <property type="entry name" value="FAD-bd_OxRdtase"/>
</dbReference>
<dbReference type="EMBL" id="JADBJN010000002">
    <property type="protein sequence ID" value="KAG5677749.1"/>
    <property type="molecule type" value="Genomic_DNA"/>
</dbReference>
<comment type="similarity">
    <text evidence="2">Belongs to the class-I pyridine nucleotide-disulfide oxidoreductase family. PYROXD1 subfamily.</text>
</comment>
<organism evidence="9 10">
    <name type="scientific">Polypedilum vanderplanki</name>
    <name type="common">Sleeping chironomid midge</name>
    <dbReference type="NCBI Taxonomy" id="319348"/>
    <lineage>
        <taxon>Eukaryota</taxon>
        <taxon>Metazoa</taxon>
        <taxon>Ecdysozoa</taxon>
        <taxon>Arthropoda</taxon>
        <taxon>Hexapoda</taxon>
        <taxon>Insecta</taxon>
        <taxon>Pterygota</taxon>
        <taxon>Neoptera</taxon>
        <taxon>Endopterygota</taxon>
        <taxon>Diptera</taxon>
        <taxon>Nematocera</taxon>
        <taxon>Chironomoidea</taxon>
        <taxon>Chironomidae</taxon>
        <taxon>Chironominae</taxon>
        <taxon>Polypedilum</taxon>
        <taxon>Polypedilum</taxon>
    </lineage>
</organism>
<dbReference type="InterPro" id="IPR001648">
    <property type="entry name" value="Ribosomal_bS18"/>
</dbReference>
<dbReference type="Pfam" id="PF07992">
    <property type="entry name" value="Pyr_redox_2"/>
    <property type="match status" value="2"/>
</dbReference>
<sequence>MMNFLTKIACSSNLFKLNNLSPYSSALVKSIVTTNVYYCEAHENEEAKKEQIKEKIDPSIDRTRIIPVETSIRYLKSAAYKETYGDQAVWVPYRRNHKGLIPPRKTRKTCIRKGKISTGSPCPICRDEYLVLHHENTDLLKQFISPQTGQVLSFSKTGLCQKKHLQLLLAVERAKDHGRIVLHKSITENCQNECSFLIVGGGISGVSCVETINFLAPGEKIIILTESSLIKSVTNLVQLGKYAQRFDVKEIVAENFAKPNIHVITDELKSINSKEKIAKTAKGLIIKYGLACICTGARPKIIHNKNVEEFVIGIRDTDSVKEFQKRIKTSKKFVLIGNGGIASEIIYEIQNIQIEWLIKDNHMSSTFIDPGASKFFESRLRNKDYTKTNQSVVKRMRYMEERKTSEEVRKGAALGPDWHRLIDMSGNLNSNPENIKIHYGVEVKTITRVEEEEFLICVELMNGEKILCDFVVSATGVEPYKTFNFEDYVDFKCSDDGGIIVDAFMRSSVDSIYAAGDVCTAGWEHSKFWHQMRLWTQARQMGMMAGKSMIADYNKEEIYQDFCFELFSHVTKLYGYQVVLLGRYNGQGLNDDYELLFRITPDKEYIKFVLKNGRLVGALLIGETGLEETCENLILNQIDLTPYGDDILNPNIDIEDYFD</sequence>
<evidence type="ECO:0000256" key="3">
    <source>
        <dbReference type="ARBA" id="ARBA00018240"/>
    </source>
</evidence>
<comment type="caution">
    <text evidence="9">The sequence shown here is derived from an EMBL/GenBank/DDBJ whole genome shotgun (WGS) entry which is preliminary data.</text>
</comment>
<keyword evidence="6" id="KW-0689">Ribosomal protein</keyword>
<feature type="domain" description="FAD/NAD(P)-binding" evidence="8">
    <location>
        <begin position="433"/>
        <end position="542"/>
    </location>
</feature>
<protein>
    <recommendedName>
        <fullName evidence="3">Pyridine nucleotide-disulfide oxidoreductase domain-containing protein 1</fullName>
    </recommendedName>
</protein>
<evidence type="ECO:0000313" key="9">
    <source>
        <dbReference type="EMBL" id="KAG5677749.1"/>
    </source>
</evidence>
<dbReference type="GO" id="GO:0016491">
    <property type="term" value="F:oxidoreductase activity"/>
    <property type="evidence" value="ECO:0007669"/>
    <property type="project" value="InterPro"/>
</dbReference>
<dbReference type="GO" id="GO:0003735">
    <property type="term" value="F:structural constituent of ribosome"/>
    <property type="evidence" value="ECO:0007669"/>
    <property type="project" value="InterPro"/>
</dbReference>
<keyword evidence="10" id="KW-1185">Reference proteome</keyword>
<keyword evidence="7" id="KW-0687">Ribonucleoprotein</keyword>
<dbReference type="Proteomes" id="UP001107558">
    <property type="component" value="Chromosome 2"/>
</dbReference>
<evidence type="ECO:0000256" key="6">
    <source>
        <dbReference type="ARBA" id="ARBA00022980"/>
    </source>
</evidence>
<dbReference type="Gene3D" id="3.30.390.30">
    <property type="match status" value="1"/>
</dbReference>
<dbReference type="GO" id="GO:0005840">
    <property type="term" value="C:ribosome"/>
    <property type="evidence" value="ECO:0007669"/>
    <property type="project" value="UniProtKB-KW"/>
</dbReference>
<dbReference type="Pfam" id="PF01084">
    <property type="entry name" value="Ribosomal_S18"/>
    <property type="match status" value="1"/>
</dbReference>
<gene>
    <name evidence="9" type="ORF">PVAND_007480</name>
</gene>
<dbReference type="InterPro" id="IPR036188">
    <property type="entry name" value="FAD/NAD-bd_sf"/>
</dbReference>
<dbReference type="SUPFAM" id="SSF51905">
    <property type="entry name" value="FAD/NAD(P)-binding domain"/>
    <property type="match status" value="1"/>
</dbReference>
<keyword evidence="5" id="KW-0274">FAD</keyword>
<dbReference type="OrthoDB" id="202203at2759"/>
<keyword evidence="4" id="KW-0285">Flavoprotein</keyword>
<dbReference type="Gene3D" id="4.10.640.10">
    <property type="entry name" value="Ribosomal protein S18"/>
    <property type="match status" value="1"/>
</dbReference>
<dbReference type="InterPro" id="IPR016156">
    <property type="entry name" value="FAD/NAD-linked_Rdtase_dimer_sf"/>
</dbReference>
<accession>A0A9J6C737</accession>
<name>A0A9J6C737_POLVA</name>
<dbReference type="InterPro" id="IPR036870">
    <property type="entry name" value="Ribosomal_bS18_sf"/>
</dbReference>
<reference evidence="9" key="1">
    <citation type="submission" date="2021-03" db="EMBL/GenBank/DDBJ databases">
        <title>Chromosome level genome of the anhydrobiotic midge Polypedilum vanderplanki.</title>
        <authorList>
            <person name="Yoshida Y."/>
            <person name="Kikawada T."/>
            <person name="Gusev O."/>
        </authorList>
    </citation>
    <scope>NUCLEOTIDE SEQUENCE</scope>
    <source>
        <strain evidence="9">NIAS01</strain>
        <tissue evidence="9">Whole body or cell culture</tissue>
    </source>
</reference>